<keyword evidence="4 5" id="KW-0472">Membrane</keyword>
<comment type="caution">
    <text evidence="6">The sequence shown here is derived from an EMBL/GenBank/DDBJ whole genome shotgun (WGS) entry which is preliminary data.</text>
</comment>
<reference evidence="6 7" key="1">
    <citation type="journal article" date="2018" name="Nat. Genet.">
        <title>The Rosa genome provides new insights in the design of modern roses.</title>
        <authorList>
            <person name="Bendahmane M."/>
        </authorList>
    </citation>
    <scope>NUCLEOTIDE SEQUENCE [LARGE SCALE GENOMIC DNA]</scope>
    <source>
        <strain evidence="7">cv. Old Blush</strain>
    </source>
</reference>
<evidence type="ECO:0000256" key="1">
    <source>
        <dbReference type="ARBA" id="ARBA00004141"/>
    </source>
</evidence>
<dbReference type="Gramene" id="PRQ26035">
    <property type="protein sequence ID" value="PRQ26035"/>
    <property type="gene ID" value="RchiOBHm_Chr6g0290191"/>
</dbReference>
<keyword evidence="3 5" id="KW-1133">Transmembrane helix</keyword>
<dbReference type="GO" id="GO:0016020">
    <property type="term" value="C:membrane"/>
    <property type="evidence" value="ECO:0007669"/>
    <property type="project" value="UniProtKB-SubCell"/>
</dbReference>
<evidence type="ECO:0008006" key="8">
    <source>
        <dbReference type="Google" id="ProtNLM"/>
    </source>
</evidence>
<feature type="transmembrane region" description="Helical" evidence="5">
    <location>
        <begin position="61"/>
        <end position="94"/>
    </location>
</feature>
<dbReference type="EMBL" id="PDCK01000044">
    <property type="protein sequence ID" value="PRQ26035.1"/>
    <property type="molecule type" value="Genomic_DNA"/>
</dbReference>
<keyword evidence="7" id="KW-1185">Reference proteome</keyword>
<feature type="transmembrane region" description="Helical" evidence="5">
    <location>
        <begin position="101"/>
        <end position="124"/>
    </location>
</feature>
<feature type="transmembrane region" description="Helical" evidence="5">
    <location>
        <begin position="33"/>
        <end position="55"/>
    </location>
</feature>
<dbReference type="Pfam" id="PF01027">
    <property type="entry name" value="Bax1-I"/>
    <property type="match status" value="1"/>
</dbReference>
<gene>
    <name evidence="6" type="ORF">RchiOBHm_Chr6g0290191</name>
</gene>
<dbReference type="PANTHER" id="PTHR23291">
    <property type="entry name" value="BAX INHIBITOR-RELATED"/>
    <property type="match status" value="1"/>
</dbReference>
<evidence type="ECO:0000313" key="7">
    <source>
        <dbReference type="Proteomes" id="UP000238479"/>
    </source>
</evidence>
<evidence type="ECO:0000256" key="3">
    <source>
        <dbReference type="ARBA" id="ARBA00022989"/>
    </source>
</evidence>
<sequence>MMTPKINLEVGEILRHRRLYPSMVDSPELRWAFILKVYAILTVQLLLTIAVAATVDLVRPIAYFLFKTLAGLLSISPAVFVIALGLLVALLFYATKHPVNNLLIGLFTICLGLMVGVVVIWGFGDISSCNWVTLCSLMNWKTEKVILEAWGLTTVIFIGLTLYTFWATRRGRDFGFLGPFLFAALVIFHPLGKISHMIYGIVGCIIFCYYIVYDMDKLIKRHHYDDYMLAAIELYLDVIAASDS</sequence>
<keyword evidence="2 5" id="KW-0812">Transmembrane</keyword>
<feature type="transmembrane region" description="Helical" evidence="5">
    <location>
        <begin position="144"/>
        <end position="167"/>
    </location>
</feature>
<evidence type="ECO:0000313" key="6">
    <source>
        <dbReference type="EMBL" id="PRQ26035.1"/>
    </source>
</evidence>
<proteinExistence type="inferred from homology"/>
<dbReference type="PANTHER" id="PTHR23291:SF31">
    <property type="entry name" value="PROTEIN LIFEGUARD 4"/>
    <property type="match status" value="1"/>
</dbReference>
<name>A0A2P6PVS5_ROSCH</name>
<dbReference type="InterPro" id="IPR006214">
    <property type="entry name" value="Bax_inhibitor_1-related"/>
</dbReference>
<organism evidence="6 7">
    <name type="scientific">Rosa chinensis</name>
    <name type="common">China rose</name>
    <dbReference type="NCBI Taxonomy" id="74649"/>
    <lineage>
        <taxon>Eukaryota</taxon>
        <taxon>Viridiplantae</taxon>
        <taxon>Streptophyta</taxon>
        <taxon>Embryophyta</taxon>
        <taxon>Tracheophyta</taxon>
        <taxon>Spermatophyta</taxon>
        <taxon>Magnoliopsida</taxon>
        <taxon>eudicotyledons</taxon>
        <taxon>Gunneridae</taxon>
        <taxon>Pentapetalae</taxon>
        <taxon>rosids</taxon>
        <taxon>fabids</taxon>
        <taxon>Rosales</taxon>
        <taxon>Rosaceae</taxon>
        <taxon>Rosoideae</taxon>
        <taxon>Rosoideae incertae sedis</taxon>
        <taxon>Rosa</taxon>
    </lineage>
</organism>
<comment type="similarity">
    <text evidence="5">Belongs to the BI1 family.</text>
</comment>
<evidence type="ECO:0000256" key="4">
    <source>
        <dbReference type="ARBA" id="ARBA00023136"/>
    </source>
</evidence>
<dbReference type="Proteomes" id="UP000238479">
    <property type="component" value="Chromosome 6"/>
</dbReference>
<dbReference type="OMA" id="SATWSAC"/>
<feature type="transmembrane region" description="Helical" evidence="5">
    <location>
        <begin position="174"/>
        <end position="191"/>
    </location>
</feature>
<feature type="transmembrane region" description="Helical" evidence="5">
    <location>
        <begin position="197"/>
        <end position="213"/>
    </location>
</feature>
<accession>A0A2P6PVS5</accession>
<evidence type="ECO:0000256" key="5">
    <source>
        <dbReference type="RuleBase" id="RU004379"/>
    </source>
</evidence>
<comment type="subcellular location">
    <subcellularLocation>
        <location evidence="1">Membrane</location>
        <topology evidence="1">Multi-pass membrane protein</topology>
    </subcellularLocation>
</comment>
<protein>
    <recommendedName>
        <fullName evidence="8">Bax inhibitor 1-related protein</fullName>
    </recommendedName>
</protein>
<evidence type="ECO:0000256" key="2">
    <source>
        <dbReference type="ARBA" id="ARBA00022692"/>
    </source>
</evidence>
<dbReference type="AlphaFoldDB" id="A0A2P6PVS5"/>